<dbReference type="Pfam" id="PF00378">
    <property type="entry name" value="ECH_1"/>
    <property type="match status" value="1"/>
</dbReference>
<dbReference type="OrthoDB" id="9777711at2"/>
<evidence type="ECO:0000313" key="5">
    <source>
        <dbReference type="Proteomes" id="UP000221101"/>
    </source>
</evidence>
<dbReference type="FunFam" id="3.90.226.10:FF:000009">
    <property type="entry name" value="Carnitinyl-CoA dehydratase"/>
    <property type="match status" value="1"/>
</dbReference>
<dbReference type="NCBIfam" id="NF007239">
    <property type="entry name" value="PRK09674.1"/>
    <property type="match status" value="1"/>
</dbReference>
<dbReference type="GO" id="GO:0006635">
    <property type="term" value="P:fatty acid beta-oxidation"/>
    <property type="evidence" value="ECO:0007669"/>
    <property type="project" value="TreeGrafter"/>
</dbReference>
<dbReference type="RefSeq" id="WP_099141378.1">
    <property type="nucleotide sequence ID" value="NZ_CAWNOR010000108.1"/>
</dbReference>
<dbReference type="EMBL" id="NJCX01000007">
    <property type="protein sequence ID" value="PHM74073.1"/>
    <property type="molecule type" value="Genomic_DNA"/>
</dbReference>
<evidence type="ECO:0000256" key="1">
    <source>
        <dbReference type="ARBA" id="ARBA00005254"/>
    </source>
</evidence>
<gene>
    <name evidence="4" type="ORF">Xkoz_01282</name>
</gene>
<sequence>MSQEWILCHQQQRVRTLTLNRPEVRNALSNDCLEQLVQQLELAEADHGTGAIVITGAAMTGSAHCFAAGADLRELQQQNVATAMTDRRPQLWQRLNNISKPLIAAVNGYALGAGCELALACDLVICGENARFGLPEITLGLMPGAGGTQRLIRSVGKALAYQMVLTGEAIDAQRAQEAGLVSEVCTDALTLERAEQIAQRISEFSPLALRAAKAALKAAQETSLSQGLLAERQHFVALAGTSDRQEGISAFLEKRQPTFKGF</sequence>
<keyword evidence="2" id="KW-0456">Lyase</keyword>
<comment type="caution">
    <text evidence="4">The sequence shown here is derived from an EMBL/GenBank/DDBJ whole genome shotgun (WGS) entry which is preliminary data.</text>
</comment>
<proteinExistence type="inferred from homology"/>
<name>A0A2D0LEM7_9GAMM</name>
<dbReference type="PROSITE" id="PS00166">
    <property type="entry name" value="ENOYL_COA_HYDRATASE"/>
    <property type="match status" value="1"/>
</dbReference>
<dbReference type="InterPro" id="IPR001753">
    <property type="entry name" value="Enoyl-CoA_hydra/iso"/>
</dbReference>
<accession>A0A2D0LEM7</accession>
<dbReference type="GO" id="GO:0016836">
    <property type="term" value="F:hydro-lyase activity"/>
    <property type="evidence" value="ECO:0007669"/>
    <property type="project" value="UniProtKB-ARBA"/>
</dbReference>
<dbReference type="InterPro" id="IPR014748">
    <property type="entry name" value="Enoyl-CoA_hydra_C"/>
</dbReference>
<dbReference type="InterPro" id="IPR018376">
    <property type="entry name" value="Enoyl-CoA_hyd/isom_CS"/>
</dbReference>
<dbReference type="PANTHER" id="PTHR11941">
    <property type="entry name" value="ENOYL-COA HYDRATASE-RELATED"/>
    <property type="match status" value="1"/>
</dbReference>
<dbReference type="CDD" id="cd06558">
    <property type="entry name" value="crotonase-like"/>
    <property type="match status" value="1"/>
</dbReference>
<dbReference type="Proteomes" id="UP000221101">
    <property type="component" value="Unassembled WGS sequence"/>
</dbReference>
<dbReference type="InterPro" id="IPR029045">
    <property type="entry name" value="ClpP/crotonase-like_dom_sf"/>
</dbReference>
<comment type="similarity">
    <text evidence="1 3">Belongs to the enoyl-CoA hydratase/isomerase family.</text>
</comment>
<dbReference type="PANTHER" id="PTHR11941:SF54">
    <property type="entry name" value="ENOYL-COA HYDRATASE, MITOCHONDRIAL"/>
    <property type="match status" value="1"/>
</dbReference>
<dbReference type="SUPFAM" id="SSF52096">
    <property type="entry name" value="ClpP/crotonase"/>
    <property type="match status" value="1"/>
</dbReference>
<dbReference type="Gene3D" id="3.90.226.10">
    <property type="entry name" value="2-enoyl-CoA Hydratase, Chain A, domain 1"/>
    <property type="match status" value="1"/>
</dbReference>
<dbReference type="Gene3D" id="1.10.12.10">
    <property type="entry name" value="Lyase 2-enoyl-coa Hydratase, Chain A, domain 2"/>
    <property type="match status" value="1"/>
</dbReference>
<dbReference type="FunFam" id="1.10.12.10:FF:000001">
    <property type="entry name" value="Probable enoyl-CoA hydratase, mitochondrial"/>
    <property type="match status" value="1"/>
</dbReference>
<dbReference type="AlphaFoldDB" id="A0A2D0LEM7"/>
<organism evidence="4 5">
    <name type="scientific">Xenorhabdus kozodoii</name>
    <dbReference type="NCBI Taxonomy" id="351676"/>
    <lineage>
        <taxon>Bacteria</taxon>
        <taxon>Pseudomonadati</taxon>
        <taxon>Pseudomonadota</taxon>
        <taxon>Gammaproteobacteria</taxon>
        <taxon>Enterobacterales</taxon>
        <taxon>Morganellaceae</taxon>
        <taxon>Xenorhabdus</taxon>
    </lineage>
</organism>
<keyword evidence="5" id="KW-1185">Reference proteome</keyword>
<protein>
    <submittedName>
        <fullName evidence="4">Bifunctional 3-hydroxacyl-CoA dehydrogenase/acyl-CoA-binding protein</fullName>
    </submittedName>
</protein>
<evidence type="ECO:0000256" key="2">
    <source>
        <dbReference type="ARBA" id="ARBA00023239"/>
    </source>
</evidence>
<evidence type="ECO:0000313" key="4">
    <source>
        <dbReference type="EMBL" id="PHM74073.1"/>
    </source>
</evidence>
<evidence type="ECO:0000256" key="3">
    <source>
        <dbReference type="RuleBase" id="RU003707"/>
    </source>
</evidence>
<reference evidence="4 5" key="1">
    <citation type="journal article" date="2017" name="Nat. Microbiol.">
        <title>Natural product diversity associated with the nematode symbionts Photorhabdus and Xenorhabdus.</title>
        <authorList>
            <person name="Tobias N.J."/>
            <person name="Wolff H."/>
            <person name="Djahanschiri B."/>
            <person name="Grundmann F."/>
            <person name="Kronenwerth M."/>
            <person name="Shi Y.M."/>
            <person name="Simonyi S."/>
            <person name="Grun P."/>
            <person name="Shapiro-Ilan D."/>
            <person name="Pidot S.J."/>
            <person name="Stinear T.P."/>
            <person name="Ebersberger I."/>
            <person name="Bode H.B."/>
        </authorList>
    </citation>
    <scope>NUCLEOTIDE SEQUENCE [LARGE SCALE GENOMIC DNA]</scope>
    <source>
        <strain evidence="4 5">DSM 17907</strain>
    </source>
</reference>